<comment type="caution">
    <text evidence="1">The sequence shown here is derived from an EMBL/GenBank/DDBJ whole genome shotgun (WGS) entry which is preliminary data.</text>
</comment>
<evidence type="ECO:0000313" key="2">
    <source>
        <dbReference type="Proteomes" id="UP000268829"/>
    </source>
</evidence>
<sequence length="64" mass="7515">MSLLSCINDHLLNGKFNHLHKTFYALLEPTTNENIYLLHTTKESPFPDEKYEINIQKKKAVKIK</sequence>
<name>A0A3M8B4M2_9BACL</name>
<keyword evidence="2" id="KW-1185">Reference proteome</keyword>
<proteinExistence type="predicted"/>
<dbReference type="Proteomes" id="UP000268829">
    <property type="component" value="Unassembled WGS sequence"/>
</dbReference>
<protein>
    <submittedName>
        <fullName evidence="1">Uncharacterized protein</fullName>
    </submittedName>
</protein>
<organism evidence="1 2">
    <name type="scientific">Brevibacillus gelatini</name>
    <dbReference type="NCBI Taxonomy" id="1655277"/>
    <lineage>
        <taxon>Bacteria</taxon>
        <taxon>Bacillati</taxon>
        <taxon>Bacillota</taxon>
        <taxon>Bacilli</taxon>
        <taxon>Bacillales</taxon>
        <taxon>Paenibacillaceae</taxon>
        <taxon>Brevibacillus</taxon>
    </lineage>
</organism>
<accession>A0A3M8B4M2</accession>
<evidence type="ECO:0000313" key="1">
    <source>
        <dbReference type="EMBL" id="RNB58193.1"/>
    </source>
</evidence>
<dbReference type="AlphaFoldDB" id="A0A3M8B4M2"/>
<reference evidence="1 2" key="1">
    <citation type="submission" date="2018-10" db="EMBL/GenBank/DDBJ databases">
        <title>Phylogenomics of Brevibacillus.</title>
        <authorList>
            <person name="Dunlap C."/>
        </authorList>
    </citation>
    <scope>NUCLEOTIDE SEQUENCE [LARGE SCALE GENOMIC DNA]</scope>
    <source>
        <strain evidence="1 2">DSM 100115</strain>
    </source>
</reference>
<dbReference type="EMBL" id="RHHS01000018">
    <property type="protein sequence ID" value="RNB58193.1"/>
    <property type="molecule type" value="Genomic_DNA"/>
</dbReference>
<gene>
    <name evidence="1" type="ORF">EDM57_08795</name>
</gene>